<evidence type="ECO:0000256" key="5">
    <source>
        <dbReference type="ARBA" id="ARBA00022989"/>
    </source>
</evidence>
<dbReference type="PANTHER" id="PTHR30012:SF0">
    <property type="entry name" value="TYPE II SECRETION SYSTEM PROTEIN F-RELATED"/>
    <property type="match status" value="1"/>
</dbReference>
<organism evidence="9 10">
    <name type="scientific">Pullulanibacillus pueri</name>
    <dbReference type="NCBI Taxonomy" id="1437324"/>
    <lineage>
        <taxon>Bacteria</taxon>
        <taxon>Bacillati</taxon>
        <taxon>Bacillota</taxon>
        <taxon>Bacilli</taxon>
        <taxon>Bacillales</taxon>
        <taxon>Sporolactobacillaceae</taxon>
        <taxon>Pullulanibacillus</taxon>
    </lineage>
</organism>
<reference evidence="9" key="1">
    <citation type="journal article" date="2014" name="Int. J. Syst. Evol. Microbiol.">
        <title>Complete genome sequence of Corynebacterium casei LMG S-19264T (=DSM 44701T), isolated from a smear-ripened cheese.</title>
        <authorList>
            <consortium name="US DOE Joint Genome Institute (JGI-PGF)"/>
            <person name="Walter F."/>
            <person name="Albersmeier A."/>
            <person name="Kalinowski J."/>
            <person name="Ruckert C."/>
        </authorList>
    </citation>
    <scope>NUCLEOTIDE SEQUENCE</scope>
    <source>
        <strain evidence="9">CGMCC 1.12777</strain>
    </source>
</reference>
<name>A0A8J3ELN0_9BACL</name>
<feature type="transmembrane region" description="Helical" evidence="7">
    <location>
        <begin position="194"/>
        <end position="213"/>
    </location>
</feature>
<dbReference type="EMBL" id="BMFV01000008">
    <property type="protein sequence ID" value="GGH79706.1"/>
    <property type="molecule type" value="Genomic_DNA"/>
</dbReference>
<feature type="transmembrane region" description="Helical" evidence="7">
    <location>
        <begin position="153"/>
        <end position="182"/>
    </location>
</feature>
<keyword evidence="5 7" id="KW-1133">Transmembrane helix</keyword>
<evidence type="ECO:0000256" key="2">
    <source>
        <dbReference type="ARBA" id="ARBA00005745"/>
    </source>
</evidence>
<dbReference type="GO" id="GO:0005886">
    <property type="term" value="C:plasma membrane"/>
    <property type="evidence" value="ECO:0007669"/>
    <property type="project" value="UniProtKB-SubCell"/>
</dbReference>
<keyword evidence="10" id="KW-1185">Reference proteome</keyword>
<dbReference type="Pfam" id="PF00482">
    <property type="entry name" value="T2SSF"/>
    <property type="match status" value="2"/>
</dbReference>
<comment type="subcellular location">
    <subcellularLocation>
        <location evidence="1">Cell membrane</location>
        <topology evidence="1">Multi-pass membrane protein</topology>
    </subcellularLocation>
</comment>
<dbReference type="NCBIfam" id="NF041012">
    <property type="entry name" value="T4P_ComGB"/>
    <property type="match status" value="1"/>
</dbReference>
<evidence type="ECO:0000256" key="6">
    <source>
        <dbReference type="ARBA" id="ARBA00023136"/>
    </source>
</evidence>
<evidence type="ECO:0000256" key="3">
    <source>
        <dbReference type="ARBA" id="ARBA00022475"/>
    </source>
</evidence>
<feature type="domain" description="Type II secretion system protein GspF" evidence="8">
    <location>
        <begin position="14"/>
        <end position="132"/>
    </location>
</feature>
<evidence type="ECO:0000313" key="10">
    <source>
        <dbReference type="Proteomes" id="UP000656813"/>
    </source>
</evidence>
<comment type="similarity">
    <text evidence="2">Belongs to the GSP F family.</text>
</comment>
<evidence type="ECO:0000256" key="1">
    <source>
        <dbReference type="ARBA" id="ARBA00004651"/>
    </source>
</evidence>
<dbReference type="PANTHER" id="PTHR30012">
    <property type="entry name" value="GENERAL SECRETION PATHWAY PROTEIN"/>
    <property type="match status" value="1"/>
</dbReference>
<dbReference type="InterPro" id="IPR003004">
    <property type="entry name" value="GspF/PilC"/>
</dbReference>
<protein>
    <submittedName>
        <fullName evidence="9">ComG operon protein 2</fullName>
    </submittedName>
</protein>
<keyword evidence="4 7" id="KW-0812">Transmembrane</keyword>
<evidence type="ECO:0000259" key="8">
    <source>
        <dbReference type="Pfam" id="PF00482"/>
    </source>
</evidence>
<dbReference type="Gene3D" id="1.20.81.30">
    <property type="entry name" value="Type II secretion system (T2SS), domain F"/>
    <property type="match status" value="2"/>
</dbReference>
<reference evidence="9" key="2">
    <citation type="submission" date="2020-09" db="EMBL/GenBank/DDBJ databases">
        <authorList>
            <person name="Sun Q."/>
            <person name="Zhou Y."/>
        </authorList>
    </citation>
    <scope>NUCLEOTIDE SEQUENCE</scope>
    <source>
        <strain evidence="9">CGMCC 1.12777</strain>
    </source>
</reference>
<dbReference type="InterPro" id="IPR018076">
    <property type="entry name" value="T2SS_GspF_dom"/>
</dbReference>
<keyword evidence="3" id="KW-1003">Cell membrane</keyword>
<accession>A0A8J3ELN0</accession>
<dbReference type="RefSeq" id="WP_188496780.1">
    <property type="nucleotide sequence ID" value="NZ_BMFV01000008.1"/>
</dbReference>
<evidence type="ECO:0000256" key="7">
    <source>
        <dbReference type="SAM" id="Phobius"/>
    </source>
</evidence>
<feature type="domain" description="Type II secretion system protein GspF" evidence="8">
    <location>
        <begin position="213"/>
        <end position="335"/>
    </location>
</feature>
<evidence type="ECO:0000313" key="9">
    <source>
        <dbReference type="EMBL" id="GGH79706.1"/>
    </source>
</evidence>
<comment type="caution">
    <text evidence="9">The sequence shown here is derived from an EMBL/GenBank/DDBJ whole genome shotgun (WGS) entry which is preliminary data.</text>
</comment>
<dbReference type="InterPro" id="IPR042094">
    <property type="entry name" value="T2SS_GspF_sf"/>
</dbReference>
<sequence length="343" mass="39396">MFFRKWKQKDQAQFLTHVGLSLEKGYTLSAAIHLQAYQQTEITQRSIDNILRQLSRGTPLADVLYDHEFSKDICSYLYFAEKRGDLAEGFQESGRLLHFRVKQKKTLDRLLRYPLFLLWVFGVMFYIAINHLLPSFQQIYASMALPQPRFIKYLLVFSGHFLSILIFLALFVGCIVSLFLFLKKVISTEKKIALLLWIPVVSSYAKLYLTYLFSLHLGGLLKIGMSVNEALVMMAEQHYQPFFQNEAVMMRATLNQGLTLGEVIKQRSFYLQELAVVISNGNAYGRLGAMLSDYSSVVLKSMEQKIKHSMAVIQPLFFVLFGGLIILLFLAIMLPIFHMIDGI</sequence>
<feature type="transmembrane region" description="Helical" evidence="7">
    <location>
        <begin position="110"/>
        <end position="133"/>
    </location>
</feature>
<keyword evidence="6 7" id="KW-0472">Membrane</keyword>
<dbReference type="InterPro" id="IPR047692">
    <property type="entry name" value="T4P_ComGB"/>
</dbReference>
<feature type="transmembrane region" description="Helical" evidence="7">
    <location>
        <begin position="316"/>
        <end position="337"/>
    </location>
</feature>
<evidence type="ECO:0000256" key="4">
    <source>
        <dbReference type="ARBA" id="ARBA00022692"/>
    </source>
</evidence>
<dbReference type="AlphaFoldDB" id="A0A8J3ELN0"/>
<dbReference type="Proteomes" id="UP000656813">
    <property type="component" value="Unassembled WGS sequence"/>
</dbReference>
<gene>
    <name evidence="9" type="primary">comGB</name>
    <name evidence="9" type="ORF">GCM10007096_15030</name>
</gene>
<proteinExistence type="inferred from homology"/>